<evidence type="ECO:0000313" key="8">
    <source>
        <dbReference type="EnsemblFungi" id="PTTG_28378-t43_1-p1"/>
    </source>
</evidence>
<dbReference type="EnsemblFungi" id="PTTG_28378-t43_1">
    <property type="protein sequence ID" value="PTTG_28378-t43_1-p1"/>
    <property type="gene ID" value="PTTG_28378"/>
</dbReference>
<keyword evidence="2 5" id="KW-0812">Transmembrane</keyword>
<evidence type="ECO:0000313" key="7">
    <source>
        <dbReference type="EMBL" id="OAV90254.1"/>
    </source>
</evidence>
<dbReference type="InterPro" id="IPR050524">
    <property type="entry name" value="APC_YAT"/>
</dbReference>
<dbReference type="PANTHER" id="PTHR43341">
    <property type="entry name" value="AMINO ACID PERMEASE"/>
    <property type="match status" value="1"/>
</dbReference>
<dbReference type="GO" id="GO:0016020">
    <property type="term" value="C:membrane"/>
    <property type="evidence" value="ECO:0007669"/>
    <property type="project" value="UniProtKB-SubCell"/>
</dbReference>
<dbReference type="GO" id="GO:0015171">
    <property type="term" value="F:amino acid transmembrane transporter activity"/>
    <property type="evidence" value="ECO:0007669"/>
    <property type="project" value="TreeGrafter"/>
</dbReference>
<proteinExistence type="predicted"/>
<evidence type="ECO:0000256" key="3">
    <source>
        <dbReference type="ARBA" id="ARBA00022989"/>
    </source>
</evidence>
<evidence type="ECO:0000256" key="2">
    <source>
        <dbReference type="ARBA" id="ARBA00022692"/>
    </source>
</evidence>
<reference evidence="8" key="4">
    <citation type="submission" date="2025-05" db="UniProtKB">
        <authorList>
            <consortium name="EnsemblFungi"/>
        </authorList>
    </citation>
    <scope>IDENTIFICATION</scope>
    <source>
        <strain evidence="8">isolate 1-1 / race 1 (BBBD)</strain>
    </source>
</reference>
<dbReference type="Proteomes" id="UP000005240">
    <property type="component" value="Unassembled WGS sequence"/>
</dbReference>
<comment type="subcellular location">
    <subcellularLocation>
        <location evidence="1">Membrane</location>
        <topology evidence="1">Multi-pass membrane protein</topology>
    </subcellularLocation>
</comment>
<reference evidence="7" key="2">
    <citation type="submission" date="2016-05" db="EMBL/GenBank/DDBJ databases">
        <title>Comparative analysis highlights variable genome content of wheat rusts and divergence of the mating loci.</title>
        <authorList>
            <person name="Cuomo C.A."/>
            <person name="Bakkeren G."/>
            <person name="Szabo L."/>
            <person name="Khalil H."/>
            <person name="Joly D."/>
            <person name="Goldberg J."/>
            <person name="Young S."/>
            <person name="Zeng Q."/>
            <person name="Fellers J."/>
        </authorList>
    </citation>
    <scope>NUCLEOTIDE SEQUENCE [LARGE SCALE GENOMIC DNA]</scope>
    <source>
        <strain evidence="7">1-1 BBBD Race 1</strain>
    </source>
</reference>
<dbReference type="Gene3D" id="1.20.1740.10">
    <property type="entry name" value="Amino acid/polyamine transporter I"/>
    <property type="match status" value="1"/>
</dbReference>
<keyword evidence="4 5" id="KW-0472">Membrane</keyword>
<evidence type="ECO:0000256" key="5">
    <source>
        <dbReference type="SAM" id="Phobius"/>
    </source>
</evidence>
<reference evidence="7" key="1">
    <citation type="submission" date="2009-11" db="EMBL/GenBank/DDBJ databases">
        <authorList>
            <consortium name="The Broad Institute Genome Sequencing Platform"/>
            <person name="Ward D."/>
            <person name="Feldgarden M."/>
            <person name="Earl A."/>
            <person name="Young S.K."/>
            <person name="Zeng Q."/>
            <person name="Koehrsen M."/>
            <person name="Alvarado L."/>
            <person name="Berlin A."/>
            <person name="Bochicchio J."/>
            <person name="Borenstein D."/>
            <person name="Chapman S.B."/>
            <person name="Chen Z."/>
            <person name="Engels R."/>
            <person name="Freedman E."/>
            <person name="Gellesch M."/>
            <person name="Goldberg J."/>
            <person name="Griggs A."/>
            <person name="Gujja S."/>
            <person name="Heilman E."/>
            <person name="Heiman D."/>
            <person name="Hepburn T."/>
            <person name="Howarth C."/>
            <person name="Jen D."/>
            <person name="Larson L."/>
            <person name="Lewis B."/>
            <person name="Mehta T."/>
            <person name="Park D."/>
            <person name="Pearson M."/>
            <person name="Roberts A."/>
            <person name="Saif S."/>
            <person name="Shea T."/>
            <person name="Shenoy N."/>
            <person name="Sisk P."/>
            <person name="Stolte C."/>
            <person name="Sykes S."/>
            <person name="Thomson T."/>
            <person name="Walk T."/>
            <person name="White J."/>
            <person name="Yandava C."/>
            <person name="Izard J."/>
            <person name="Baranova O.V."/>
            <person name="Blanton J.M."/>
            <person name="Tanner A.C."/>
            <person name="Dewhirst F.E."/>
            <person name="Haas B."/>
            <person name="Nusbaum C."/>
            <person name="Birren B."/>
        </authorList>
    </citation>
    <scope>NUCLEOTIDE SEQUENCE [LARGE SCALE GENOMIC DNA]</scope>
    <source>
        <strain evidence="7">1-1 BBBD Race 1</strain>
    </source>
</reference>
<evidence type="ECO:0000256" key="1">
    <source>
        <dbReference type="ARBA" id="ARBA00004141"/>
    </source>
</evidence>
<evidence type="ECO:0000259" key="6">
    <source>
        <dbReference type="Pfam" id="PF00324"/>
    </source>
</evidence>
<accession>A0A180GCE4</accession>
<dbReference type="OrthoDB" id="10062876at2759"/>
<dbReference type="EMBL" id="ADAS02000105">
    <property type="protein sequence ID" value="OAV90254.1"/>
    <property type="molecule type" value="Genomic_DNA"/>
</dbReference>
<name>A0A180GCE4_PUCT1</name>
<dbReference type="VEuPathDB" id="FungiDB:PTTG_28378"/>
<evidence type="ECO:0000256" key="4">
    <source>
        <dbReference type="ARBA" id="ARBA00023136"/>
    </source>
</evidence>
<dbReference type="STRING" id="630390.A0A180GCE4"/>
<sequence>MVWQTAVKVISIVGLIILGIILDLGSGPNCDLIGFRYWRSPGPFNQLNEIPGSTGRFLAFWSVLAQAVFSYQGTKIVALVAGEAENPRKNVPKAINKTYWVVVVMQLHHHSLLQLNQQVSRHYQIL</sequence>
<reference evidence="8 9" key="3">
    <citation type="journal article" date="2017" name="G3 (Bethesda)">
        <title>Comparative analysis highlights variable genome content of wheat rusts and divergence of the mating loci.</title>
        <authorList>
            <person name="Cuomo C.A."/>
            <person name="Bakkeren G."/>
            <person name="Khalil H.B."/>
            <person name="Panwar V."/>
            <person name="Joly D."/>
            <person name="Linning R."/>
            <person name="Sakthikumar S."/>
            <person name="Song X."/>
            <person name="Adiconis X."/>
            <person name="Fan L."/>
            <person name="Goldberg J.M."/>
            <person name="Levin J.Z."/>
            <person name="Young S."/>
            <person name="Zeng Q."/>
            <person name="Anikster Y."/>
            <person name="Bruce M."/>
            <person name="Wang M."/>
            <person name="Yin C."/>
            <person name="McCallum B."/>
            <person name="Szabo L.J."/>
            <person name="Hulbert S."/>
            <person name="Chen X."/>
            <person name="Fellers J.P."/>
        </authorList>
    </citation>
    <scope>NUCLEOTIDE SEQUENCE</scope>
    <source>
        <strain evidence="8">isolate 1-1 / race 1 (BBBD)</strain>
        <strain evidence="9">Isolate 1-1 / race 1 (BBBD)</strain>
    </source>
</reference>
<feature type="transmembrane region" description="Helical" evidence="5">
    <location>
        <begin position="6"/>
        <end position="26"/>
    </location>
</feature>
<gene>
    <name evidence="7" type="ORF">PTTG_28378</name>
</gene>
<dbReference type="AlphaFoldDB" id="A0A180GCE4"/>
<protein>
    <submittedName>
        <fullName evidence="8">AA_permease domain-containing protein</fullName>
    </submittedName>
</protein>
<evidence type="ECO:0000313" key="9">
    <source>
        <dbReference type="Proteomes" id="UP000005240"/>
    </source>
</evidence>
<dbReference type="PANTHER" id="PTHR43341:SF4">
    <property type="entry name" value="ARGININE PERMEASE CAN1-RELATED"/>
    <property type="match status" value="1"/>
</dbReference>
<feature type="domain" description="Amino acid permease/ SLC12A" evidence="6">
    <location>
        <begin position="2"/>
        <end position="104"/>
    </location>
</feature>
<keyword evidence="3 5" id="KW-1133">Transmembrane helix</keyword>
<dbReference type="InterPro" id="IPR004841">
    <property type="entry name" value="AA-permease/SLC12A_dom"/>
</dbReference>
<dbReference type="Pfam" id="PF00324">
    <property type="entry name" value="AA_permease"/>
    <property type="match status" value="1"/>
</dbReference>
<keyword evidence="9" id="KW-1185">Reference proteome</keyword>
<organism evidence="7">
    <name type="scientific">Puccinia triticina (isolate 1-1 / race 1 (BBBD))</name>
    <name type="common">Brown leaf rust fungus</name>
    <dbReference type="NCBI Taxonomy" id="630390"/>
    <lineage>
        <taxon>Eukaryota</taxon>
        <taxon>Fungi</taxon>
        <taxon>Dikarya</taxon>
        <taxon>Basidiomycota</taxon>
        <taxon>Pucciniomycotina</taxon>
        <taxon>Pucciniomycetes</taxon>
        <taxon>Pucciniales</taxon>
        <taxon>Pucciniaceae</taxon>
        <taxon>Puccinia</taxon>
    </lineage>
</organism>